<protein>
    <submittedName>
        <fullName evidence="2">Uncharacterized protein</fullName>
    </submittedName>
</protein>
<feature type="region of interest" description="Disordered" evidence="1">
    <location>
        <begin position="960"/>
        <end position="989"/>
    </location>
</feature>
<sequence length="1368" mass="149026">ARSNHSSQAHAQRHPTVRARESRVSSRVARPTPEPSTSAPVRSGPTPVLTAERTGGLRTTDPKYTPLLSRLLAPGFASTSRTEMPDTNIAPVSITGQIAPQYTHTEEESLDILPECPNGDDEDEAQLGNTDNIDEEGEEAGAGEADDRVLENAHEEGEEGDEEEEDDQRVAVEDQEEEVGEEQQEDDEDVNDVRFPSNPLRSPYSGMFHRVPHEYVNDTAAETMVSLQSQTELGEDDEVSARQDVADRSEEYEESAVDNEQRVCFFSSRIDQTPNGVHSPHSTHNCQGLHTNIVYPDLDEAAPAVHPKRHSMSRVARTRSQPNVLRDYVNLPDASFVHWLTTTVAAAPFADSTGILGPRSVRPHQACSTFTHLSSPGMVGPSCIYPGSEPINPPPPPPPYRPLPPSSHPSGQFSEFSTSPSGRTIGHAGFYRAPESKDHVQFSIQDNSDDTETGPGQQQQQQFFRPGLLRPSLYGLSSVNGTRIMISNPLSMPGHRSKFLTTVSSWTVHCCAQVLPHNVVCNSQVTGPTMTSTAKVDEQPVAGAGVAPSGLHFRAPEYSSPSAHSNPIELDPQALWKENQQLRRLLHEATVRLQYVDVLECHLQRLSLLVESMLASHHRQCELDQQLHGCPTSDSFNIDPCNLAPVRPTDMVMMQLLPHSMPANSGSLPSMPTCMPVPHYHPFPGALPTAPPSAVATICPLVPPCEHHIAGVPPYYPVWNPDFSYHEPYLNPADRAALPRRSMRPTGHAPGWPRTVSLDRADEVADSYLYPGHSDAPIFRASFGQTEKPVREPAPTQKRVRVAAVDDAQLMPTTRRQQQKQQFHQPATSVTNLPFRSVQVTRRRFQTQTGGAHPPGIASLCTGTPSRVHCAAAAASTPVERPQTHASANFGHSGVATNRPIGVSLITRPSNPGDDEAVKLLSPSSELLPVKTAVTSVYHQVASACRVCLADSGDKATQTSTFVTPHSRPELDGTPVTNQVPRASVETSPPKIETARVAPIGLSQIHSAAYQPTTTLTGNLKTPTSSSVSRSDQVEQVPGSSVRNSEFEQVVRKPSLISSHIRVTENDGSGSYEGISPSQSTEFRQRQHLSSGDQTNPVECSPSTVTPAKSASAQPPVRPVLQPSDRFVSFPLGSSFLDPHSVPQTPRNTTQLRLSPMHDISVDYPSPHPLTPQLDSPLHSAELGTSLGHVGPPSMWFDPVYSNALMNSQYGGVKPSRPVSVPSESDQYHRWHDPRSVIYLPTMQQPVGHHRLIPNVVQTNPEFIPEPVIPAQIRSRLSSPSPPTQSVSQFGRCPPRSAPHSVVSQRPALQVHFASPPPGLSFPVPTTISSQQPHSRLGPVESAVTQSRNLTLDSIVSPHLLRRQYWLD</sequence>
<feature type="region of interest" description="Disordered" evidence="1">
    <location>
        <begin position="384"/>
        <end position="429"/>
    </location>
</feature>
<feature type="compositionally biased region" description="Polar residues" evidence="1">
    <location>
        <begin position="411"/>
        <end position="422"/>
    </location>
</feature>
<feature type="compositionally biased region" description="Polar residues" evidence="1">
    <location>
        <begin position="1"/>
        <end position="10"/>
    </location>
</feature>
<proteinExistence type="predicted"/>
<dbReference type="EMBL" id="LUCM01007380">
    <property type="protein sequence ID" value="KAA0190075.1"/>
    <property type="molecule type" value="Genomic_DNA"/>
</dbReference>
<evidence type="ECO:0000256" key="1">
    <source>
        <dbReference type="SAM" id="MobiDB-lite"/>
    </source>
</evidence>
<feature type="region of interest" description="Disordered" evidence="1">
    <location>
        <begin position="1"/>
        <end position="207"/>
    </location>
</feature>
<reference evidence="2" key="1">
    <citation type="submission" date="2019-05" db="EMBL/GenBank/DDBJ databases">
        <title>Annotation for the trematode Fasciolopsis buski.</title>
        <authorList>
            <person name="Choi Y.-J."/>
        </authorList>
    </citation>
    <scope>NUCLEOTIDE SEQUENCE</scope>
    <source>
        <strain evidence="2">HT</strain>
        <tissue evidence="2">Whole worm</tissue>
    </source>
</reference>
<gene>
    <name evidence="2" type="ORF">FBUS_07764</name>
</gene>
<evidence type="ECO:0000313" key="2">
    <source>
        <dbReference type="EMBL" id="KAA0190075.1"/>
    </source>
</evidence>
<feature type="compositionally biased region" description="Polar residues" evidence="1">
    <location>
        <begin position="975"/>
        <end position="987"/>
    </location>
</feature>
<feature type="region of interest" description="Disordered" evidence="1">
    <location>
        <begin position="1061"/>
        <end position="1124"/>
    </location>
</feature>
<feature type="compositionally biased region" description="Basic and acidic residues" evidence="1">
    <location>
        <begin position="145"/>
        <end position="155"/>
    </location>
</feature>
<dbReference type="Proteomes" id="UP000728185">
    <property type="component" value="Unassembled WGS sequence"/>
</dbReference>
<name>A0A8E0VJY7_9TREM</name>
<feature type="compositionally biased region" description="Pro residues" evidence="1">
    <location>
        <begin position="391"/>
        <end position="407"/>
    </location>
</feature>
<accession>A0A8E0VJY7</accession>
<dbReference type="OrthoDB" id="6239425at2759"/>
<feature type="compositionally biased region" description="Low complexity" evidence="1">
    <location>
        <begin position="1013"/>
        <end position="1024"/>
    </location>
</feature>
<evidence type="ECO:0000313" key="3">
    <source>
        <dbReference type="Proteomes" id="UP000728185"/>
    </source>
</evidence>
<keyword evidence="3" id="KW-1185">Reference proteome</keyword>
<feature type="region of interest" description="Disordered" evidence="1">
    <location>
        <begin position="1276"/>
        <end position="1300"/>
    </location>
</feature>
<organism evidence="2 3">
    <name type="scientific">Fasciolopsis buskii</name>
    <dbReference type="NCBI Taxonomy" id="27845"/>
    <lineage>
        <taxon>Eukaryota</taxon>
        <taxon>Metazoa</taxon>
        <taxon>Spiralia</taxon>
        <taxon>Lophotrochozoa</taxon>
        <taxon>Platyhelminthes</taxon>
        <taxon>Trematoda</taxon>
        <taxon>Digenea</taxon>
        <taxon>Plagiorchiida</taxon>
        <taxon>Echinostomata</taxon>
        <taxon>Echinostomatoidea</taxon>
        <taxon>Fasciolidae</taxon>
        <taxon>Fasciolopsis</taxon>
    </lineage>
</organism>
<feature type="region of interest" description="Disordered" evidence="1">
    <location>
        <begin position="230"/>
        <end position="256"/>
    </location>
</feature>
<feature type="region of interest" description="Disordered" evidence="1">
    <location>
        <begin position="1013"/>
        <end position="1046"/>
    </location>
</feature>
<feature type="compositionally biased region" description="Polar residues" evidence="1">
    <location>
        <begin position="94"/>
        <end position="103"/>
    </location>
</feature>
<feature type="compositionally biased region" description="Acidic residues" evidence="1">
    <location>
        <begin position="156"/>
        <end position="190"/>
    </location>
</feature>
<feature type="compositionally biased region" description="Acidic residues" evidence="1">
    <location>
        <begin position="132"/>
        <end position="141"/>
    </location>
</feature>
<feature type="region of interest" description="Disordered" evidence="1">
    <location>
        <begin position="445"/>
        <end position="467"/>
    </location>
</feature>
<feature type="compositionally biased region" description="Basic and acidic residues" evidence="1">
    <location>
        <begin position="239"/>
        <end position="249"/>
    </location>
</feature>
<feature type="compositionally biased region" description="Polar residues" evidence="1">
    <location>
        <begin position="1076"/>
        <end position="1113"/>
    </location>
</feature>
<comment type="caution">
    <text evidence="2">The sequence shown here is derived from an EMBL/GenBank/DDBJ whole genome shotgun (WGS) entry which is preliminary data.</text>
</comment>
<feature type="non-terminal residue" evidence="2">
    <location>
        <position position="1368"/>
    </location>
</feature>